<gene>
    <name evidence="4" type="primary">LOC108898602</name>
</gene>
<organism evidence="3 4">
    <name type="scientific">Lates calcarifer</name>
    <name type="common">Barramundi</name>
    <name type="synonym">Holocentrus calcarifer</name>
    <dbReference type="NCBI Taxonomy" id="8187"/>
    <lineage>
        <taxon>Eukaryota</taxon>
        <taxon>Metazoa</taxon>
        <taxon>Chordata</taxon>
        <taxon>Craniata</taxon>
        <taxon>Vertebrata</taxon>
        <taxon>Euteleostomi</taxon>
        <taxon>Actinopterygii</taxon>
        <taxon>Neopterygii</taxon>
        <taxon>Teleostei</taxon>
        <taxon>Neoteleostei</taxon>
        <taxon>Acanthomorphata</taxon>
        <taxon>Carangaria</taxon>
        <taxon>Carangaria incertae sedis</taxon>
        <taxon>Centropomidae</taxon>
        <taxon>Lates</taxon>
    </lineage>
</organism>
<dbReference type="Proteomes" id="UP000694890">
    <property type="component" value="Linkage group LG11"/>
</dbReference>
<name>A0AAJ8BC08_LATCA</name>
<feature type="compositionally biased region" description="Low complexity" evidence="1">
    <location>
        <begin position="35"/>
        <end position="52"/>
    </location>
</feature>
<evidence type="ECO:0000313" key="4">
    <source>
        <dbReference type="RefSeq" id="XP_050929737.1"/>
    </source>
</evidence>
<dbReference type="GeneID" id="108898602"/>
<evidence type="ECO:0000313" key="3">
    <source>
        <dbReference type="Proteomes" id="UP000694890"/>
    </source>
</evidence>
<evidence type="ECO:0000256" key="2">
    <source>
        <dbReference type="SAM" id="Phobius"/>
    </source>
</evidence>
<keyword evidence="2" id="KW-1133">Transmembrane helix</keyword>
<reference evidence="4" key="1">
    <citation type="submission" date="2025-08" db="UniProtKB">
        <authorList>
            <consortium name="RefSeq"/>
        </authorList>
    </citation>
    <scope>IDENTIFICATION</scope>
    <source>
        <tissue evidence="4">Brain</tissue>
    </source>
</reference>
<feature type="region of interest" description="Disordered" evidence="1">
    <location>
        <begin position="35"/>
        <end position="56"/>
    </location>
</feature>
<keyword evidence="2" id="KW-0812">Transmembrane</keyword>
<proteinExistence type="predicted"/>
<evidence type="ECO:0000256" key="1">
    <source>
        <dbReference type="SAM" id="MobiDB-lite"/>
    </source>
</evidence>
<accession>A0AAJ8BC08</accession>
<dbReference type="RefSeq" id="XP_050929737.1">
    <property type="nucleotide sequence ID" value="XM_051073780.1"/>
</dbReference>
<feature type="transmembrane region" description="Helical" evidence="2">
    <location>
        <begin position="67"/>
        <end position="86"/>
    </location>
</feature>
<keyword evidence="2" id="KW-0472">Membrane</keyword>
<dbReference type="AlphaFoldDB" id="A0AAJ8BC08"/>
<sequence length="134" mass="14325">MPEMTTLPETVSATTTLTTVLPPMTTTPTALSLTTTTATTTSAPNTTAVTGTPSPSHDKKNVFLEKLLIISVILNVVLPLLVYLCMRRRTQDSTQSNVTWMELEAQPMQPIACHSDVTLSAETTRNGCAGGSPY</sequence>
<protein>
    <submittedName>
        <fullName evidence="4">Uncharacterized protein LOC108898602 isoform X2</fullName>
    </submittedName>
</protein>